<feature type="region of interest" description="Disordered" evidence="4">
    <location>
        <begin position="620"/>
        <end position="660"/>
    </location>
</feature>
<dbReference type="GO" id="GO:0007265">
    <property type="term" value="P:Ras protein signal transduction"/>
    <property type="evidence" value="ECO:0007669"/>
    <property type="project" value="TreeGrafter"/>
</dbReference>
<dbReference type="Gene3D" id="1.10.840.10">
    <property type="entry name" value="Ras guanine-nucleotide exchange factors catalytic domain"/>
    <property type="match status" value="1"/>
</dbReference>
<organism evidence="7 8">
    <name type="scientific">Seriola lalandi dorsalis</name>
    <dbReference type="NCBI Taxonomy" id="1841481"/>
    <lineage>
        <taxon>Eukaryota</taxon>
        <taxon>Metazoa</taxon>
        <taxon>Chordata</taxon>
        <taxon>Craniata</taxon>
        <taxon>Vertebrata</taxon>
        <taxon>Euteleostomi</taxon>
        <taxon>Actinopterygii</taxon>
        <taxon>Neopterygii</taxon>
        <taxon>Teleostei</taxon>
        <taxon>Neoteleostei</taxon>
        <taxon>Acanthomorphata</taxon>
        <taxon>Carangaria</taxon>
        <taxon>Carangiformes</taxon>
        <taxon>Carangidae</taxon>
        <taxon>Seriola</taxon>
    </lineage>
</organism>
<keyword evidence="8" id="KW-1185">Reference proteome</keyword>
<feature type="region of interest" description="Disordered" evidence="4">
    <location>
        <begin position="177"/>
        <end position="480"/>
    </location>
</feature>
<evidence type="ECO:0000259" key="6">
    <source>
        <dbReference type="PROSITE" id="PS50212"/>
    </source>
</evidence>
<feature type="compositionally biased region" description="Basic residues" evidence="4">
    <location>
        <begin position="29"/>
        <end position="41"/>
    </location>
</feature>
<dbReference type="SUPFAM" id="SSF48366">
    <property type="entry name" value="Ras GEF"/>
    <property type="match status" value="1"/>
</dbReference>
<dbReference type="GeneID" id="111668040"/>
<feature type="region of interest" description="Disordered" evidence="4">
    <location>
        <begin position="490"/>
        <end position="509"/>
    </location>
</feature>
<dbReference type="PANTHER" id="PTHR23113">
    <property type="entry name" value="GUANINE NUCLEOTIDE EXCHANGE FACTOR"/>
    <property type="match status" value="1"/>
</dbReference>
<feature type="compositionally biased region" description="Basic and acidic residues" evidence="4">
    <location>
        <begin position="1"/>
        <end position="13"/>
    </location>
</feature>
<dbReference type="GO" id="GO:0005886">
    <property type="term" value="C:plasma membrane"/>
    <property type="evidence" value="ECO:0007669"/>
    <property type="project" value="TreeGrafter"/>
</dbReference>
<dbReference type="Pfam" id="PF00617">
    <property type="entry name" value="RasGEF"/>
    <property type="match status" value="1"/>
</dbReference>
<evidence type="ECO:0000256" key="4">
    <source>
        <dbReference type="SAM" id="MobiDB-lite"/>
    </source>
</evidence>
<dbReference type="Gene3D" id="1.20.870.10">
    <property type="entry name" value="Son of sevenless (SoS) protein Chain: S domain 1"/>
    <property type="match status" value="1"/>
</dbReference>
<dbReference type="PANTHER" id="PTHR23113:SF224">
    <property type="entry name" value="RAP GUANINE NUCLEOTIDE EXCHANGE FACTOR 1"/>
    <property type="match status" value="1"/>
</dbReference>
<feature type="domain" description="Ras-GEF" evidence="5">
    <location>
        <begin position="832"/>
        <end position="1056"/>
    </location>
</feature>
<dbReference type="PROSITE" id="PS50009">
    <property type="entry name" value="RASGEF_CAT"/>
    <property type="match status" value="1"/>
</dbReference>
<sequence>MSGKIESKQDSQRSHLSSFTMKLMDKFHSPKIKRTPSKKGKQLQPEPAAKSTEKPANKKVSRLEEHEKEVVSALRYFKTIVDKMVVEKKVLEMLPGSASKVLEAILPLVQVEARVQHSSALSSCHNRVYQSLANLIRWADQVMLDGIDLEDKENVASVTSVIKAVLDGVKELVKLTIEKQEQPSPTTPNKPAPPATTAESSVSSEMPSIDREPEVSIKTAPAAAPAEAATEIPDEDVAPPKPPLPEAKMAELRAQLSADAGQRRPSQKENPPPALPPKKRQSAPSPTRVAVVAPMSRGSSLPCSVHRQQQDYEQEFLQRRFSGGSQSYGGDSPRLSPCSSMGKLSKSDEQLSSMEQDSGQCSRNTSCETLDNTENYDPDYDFLHQDLSAGENLPPIPVGGCLSPLPESHSESSSPVPGQHPSHPRFSAPPPQQPPEYWTPQPNQANPLQSSRISAPPALPQKKRRSTQTSPFPDGGSRVLYERYPSQYDNLSEEELHPTPPFPLFTPISPMPQTNGGVFVAQYIASENADVPASPPPLPEKKSRHILQYMQFVEDYSEPQPSMFYQMPQSESIYEQRNKRFQEVYGFNDSFSSTDSVHEPLQPPALPPKQRQLETIAADDVLQDPTPQMPSTNSKEALDKDRRQKSTESAGSDEEDVDELSLIDHKEIMNRITLKQENDDGPDVRAGSGDILLVHATETDRKDLVLYCEAFLTTYRTFITPEDLIKKLHYRYTRFCHSPDTFKKRVSKNTFFVLVRVVDELCLVELTEDILKQLMDLVFTLVCNGELSLARVLRKNILDKVEQKKLLRYTNSLKPLAARGVSARPGTLHDFRSHEIADQLTLLDAELFYKIEIPEVLLWAKEQNEEKSPNLTQFTEHFNNMSYWVRSLIIQQEKAQDREKLLLKFIKIMKHLRKLNNFNSYLAILSALDSAPIRRLEWQKQTSEGLEEYCTLIDSSSSFRAYRAALAEVEPPCIPYLGLILQDLTFVHLGNPDLIDGKVNFSKRWQQFNILDSMRRFQQVHYELKRNEDIVSFFNDFSDHLAEEALWELSLKIKPRNIARRKTDREEKT</sequence>
<evidence type="ECO:0000313" key="7">
    <source>
        <dbReference type="Ensembl" id="ENSSLDP00000020253.1"/>
    </source>
</evidence>
<dbReference type="CDD" id="cd06224">
    <property type="entry name" value="REM"/>
    <property type="match status" value="1"/>
</dbReference>
<dbReference type="InterPro" id="IPR036964">
    <property type="entry name" value="RASGEF_cat_dom_sf"/>
</dbReference>
<evidence type="ECO:0000259" key="5">
    <source>
        <dbReference type="PROSITE" id="PS50009"/>
    </source>
</evidence>
<reference evidence="7" key="2">
    <citation type="submission" date="2025-09" db="UniProtKB">
        <authorList>
            <consortium name="Ensembl"/>
        </authorList>
    </citation>
    <scope>IDENTIFICATION</scope>
</reference>
<feature type="compositionally biased region" description="Low complexity" evidence="4">
    <location>
        <begin position="402"/>
        <end position="415"/>
    </location>
</feature>
<dbReference type="InterPro" id="IPR000651">
    <property type="entry name" value="Ras-like_Gua-exchang_fac_N"/>
</dbReference>
<accession>A0A3B4XWR2</accession>
<name>A0A3B4XWR2_SERLL</name>
<feature type="region of interest" description="Disordered" evidence="4">
    <location>
        <begin position="25"/>
        <end position="64"/>
    </location>
</feature>
<feature type="compositionally biased region" description="Polar residues" evidence="4">
    <location>
        <begin position="625"/>
        <end position="635"/>
    </location>
</feature>
<dbReference type="Pfam" id="PF00618">
    <property type="entry name" value="RasGEF_N"/>
    <property type="match status" value="1"/>
</dbReference>
<feature type="region of interest" description="Disordered" evidence="4">
    <location>
        <begin position="1"/>
        <end position="20"/>
    </location>
</feature>
<dbReference type="GeneTree" id="ENSGT00940000156235"/>
<dbReference type="PROSITE" id="PS50212">
    <property type="entry name" value="RASGEF_NTER"/>
    <property type="match status" value="1"/>
</dbReference>
<dbReference type="Proteomes" id="UP000261360">
    <property type="component" value="Unplaced"/>
</dbReference>
<feature type="compositionally biased region" description="Low complexity" evidence="4">
    <location>
        <begin position="219"/>
        <end position="231"/>
    </location>
</feature>
<dbReference type="InterPro" id="IPR023578">
    <property type="entry name" value="Ras_GEF_dom_sf"/>
</dbReference>
<reference evidence="7" key="1">
    <citation type="submission" date="2025-08" db="UniProtKB">
        <authorList>
            <consortium name="Ensembl"/>
        </authorList>
    </citation>
    <scope>IDENTIFICATION</scope>
</reference>
<evidence type="ECO:0000256" key="3">
    <source>
        <dbReference type="PROSITE-ProRule" id="PRU00168"/>
    </source>
</evidence>
<feature type="compositionally biased region" description="Pro residues" evidence="4">
    <location>
        <begin position="185"/>
        <end position="194"/>
    </location>
</feature>
<dbReference type="RefSeq" id="XP_023279735.1">
    <property type="nucleotide sequence ID" value="XM_023423967.1"/>
</dbReference>
<dbReference type="CDD" id="cd00155">
    <property type="entry name" value="RasGEF"/>
    <property type="match status" value="1"/>
</dbReference>
<feature type="compositionally biased region" description="Acidic residues" evidence="4">
    <location>
        <begin position="651"/>
        <end position="660"/>
    </location>
</feature>
<feature type="compositionally biased region" description="Basic and acidic residues" evidence="4">
    <location>
        <begin position="51"/>
        <end position="64"/>
    </location>
</feature>
<dbReference type="InterPro" id="IPR001895">
    <property type="entry name" value="RASGEF_cat_dom"/>
</dbReference>
<feature type="compositionally biased region" description="Basic and acidic residues" evidence="4">
    <location>
        <begin position="636"/>
        <end position="646"/>
    </location>
</feature>
<feature type="compositionally biased region" description="Polar residues" evidence="4">
    <location>
        <begin position="443"/>
        <end position="453"/>
    </location>
</feature>
<feature type="compositionally biased region" description="Polar residues" evidence="4">
    <location>
        <begin position="350"/>
        <end position="373"/>
    </location>
</feature>
<evidence type="ECO:0000256" key="2">
    <source>
        <dbReference type="ARBA" id="ARBA00083313"/>
    </source>
</evidence>
<protein>
    <recommendedName>
        <fullName evidence="2">CRK SH3-binding GNRP</fullName>
    </recommendedName>
</protein>
<dbReference type="Ensembl" id="ENSSLDT00000020926.1">
    <property type="protein sequence ID" value="ENSSLDP00000020253.1"/>
    <property type="gene ID" value="ENSSLDG00000015803.1"/>
</dbReference>
<dbReference type="InterPro" id="IPR008937">
    <property type="entry name" value="Ras-like_GEF"/>
</dbReference>
<evidence type="ECO:0000313" key="8">
    <source>
        <dbReference type="Proteomes" id="UP000261360"/>
    </source>
</evidence>
<dbReference type="SMART" id="SM00147">
    <property type="entry name" value="RasGEF"/>
    <property type="match status" value="1"/>
</dbReference>
<feature type="domain" description="N-terminal Ras-GEF" evidence="6">
    <location>
        <begin position="680"/>
        <end position="802"/>
    </location>
</feature>
<dbReference type="PROSITE" id="PS00720">
    <property type="entry name" value="RASGEF"/>
    <property type="match status" value="1"/>
</dbReference>
<dbReference type="GO" id="GO:0005085">
    <property type="term" value="F:guanyl-nucleotide exchange factor activity"/>
    <property type="evidence" value="ECO:0007669"/>
    <property type="project" value="UniProtKB-KW"/>
</dbReference>
<dbReference type="AlphaFoldDB" id="A0A3B4XWR2"/>
<dbReference type="InterPro" id="IPR019804">
    <property type="entry name" value="Ras_G-nucl-exch_fac_CS"/>
</dbReference>
<proteinExistence type="predicted"/>
<dbReference type="FunFam" id="1.10.840.10:FF:000009">
    <property type="entry name" value="rap guanine nucleotide exchange factor 1"/>
    <property type="match status" value="1"/>
</dbReference>
<evidence type="ECO:0000256" key="1">
    <source>
        <dbReference type="ARBA" id="ARBA00022658"/>
    </source>
</evidence>
<dbReference type="CTD" id="394101"/>
<keyword evidence="1 3" id="KW-0344">Guanine-nucleotide releasing factor</keyword>
<dbReference type="SMART" id="SM00229">
    <property type="entry name" value="RasGEFN"/>
    <property type="match status" value="1"/>
</dbReference>